<evidence type="ECO:0000313" key="4">
    <source>
        <dbReference type="EMBL" id="KAL2093068.1"/>
    </source>
</evidence>
<dbReference type="Proteomes" id="UP001591681">
    <property type="component" value="Unassembled WGS sequence"/>
</dbReference>
<dbReference type="EMBL" id="JBHFQA010000009">
    <property type="protein sequence ID" value="KAL2093068.1"/>
    <property type="molecule type" value="Genomic_DNA"/>
</dbReference>
<evidence type="ECO:0000313" key="5">
    <source>
        <dbReference type="Proteomes" id="UP001591681"/>
    </source>
</evidence>
<feature type="region of interest" description="Disordered" evidence="2">
    <location>
        <begin position="273"/>
        <end position="328"/>
    </location>
</feature>
<sequence length="566" mass="61890">MSPGIKETNGLSLPEAYKASLEQHIEKGGWSLVCRDEELSKHVEDILRGQSAHESYLTLGLDVLSVMEESLRCHATAKTGLKGLARAFEVLELASLNLYLYPWRKEYRVIKTYSGIFTHHIKPALSTVQVEELFGLLGYRVSLGASREEELRLGPSPALPDDLLRLACSFFTARCECQLLLSALEPLHLLTQGSSECELRIVQERRRGSSLQVALQSVQRSMGASSSSSSSHPSRELCSDSAEVDEDLYTGEGDGGGLGSPMALVMPLQARQPHRPLKQAHSSPALSTTGAATASSPSPTPTSPRCVSTLSYRLSSPSSPGGGSRLEPPRLVEEHTIQVTGSGPPGALCACAKYGSQCSYLCHQCNMFHCISCPVVNCCRECGHRVTFSSDALPPEPAASESKLVGTKDKRSSPPLSWREPPGFAERHSCLEARDEPHLTCHTCRRAHDYLCEEGQHCVQVSHQVEYQLEPSHSMPFHQCCTTAHSAPQFACLTCRVFHSASCPDGAACRLRHSVRELRGVCEFEKCSLAPQILCRHCCAQFCRECWYKSPLTCLCGKPYDVCSPV</sequence>
<dbReference type="InterPro" id="IPR048839">
    <property type="entry name" value="SPATA2_PUB-like"/>
</dbReference>
<feature type="region of interest" description="Disordered" evidence="2">
    <location>
        <begin position="214"/>
        <end position="241"/>
    </location>
</feature>
<evidence type="ECO:0000256" key="2">
    <source>
        <dbReference type="SAM" id="MobiDB-lite"/>
    </source>
</evidence>
<feature type="compositionally biased region" description="Low complexity" evidence="2">
    <location>
        <begin position="217"/>
        <end position="232"/>
    </location>
</feature>
<feature type="domain" description="Spermatogenesis-associated protein 2 PUB-like" evidence="3">
    <location>
        <begin position="65"/>
        <end position="207"/>
    </location>
</feature>
<dbReference type="SUPFAM" id="SSF143503">
    <property type="entry name" value="PUG domain-like"/>
    <property type="match status" value="1"/>
</dbReference>
<comment type="caution">
    <text evidence="4">The sequence shown here is derived from an EMBL/GenBank/DDBJ whole genome shotgun (WGS) entry which is preliminary data.</text>
</comment>
<dbReference type="Pfam" id="PF21388">
    <property type="entry name" value="SPATA2_PUB-like"/>
    <property type="match status" value="1"/>
</dbReference>
<gene>
    <name evidence="4" type="ORF">ACEWY4_010380</name>
</gene>
<feature type="compositionally biased region" description="Low complexity" evidence="2">
    <location>
        <begin position="308"/>
        <end position="319"/>
    </location>
</feature>
<accession>A0ABD1K1R4</accession>
<evidence type="ECO:0000259" key="3">
    <source>
        <dbReference type="Pfam" id="PF21388"/>
    </source>
</evidence>
<organism evidence="4 5">
    <name type="scientific">Coilia grayii</name>
    <name type="common">Gray's grenadier anchovy</name>
    <dbReference type="NCBI Taxonomy" id="363190"/>
    <lineage>
        <taxon>Eukaryota</taxon>
        <taxon>Metazoa</taxon>
        <taxon>Chordata</taxon>
        <taxon>Craniata</taxon>
        <taxon>Vertebrata</taxon>
        <taxon>Euteleostomi</taxon>
        <taxon>Actinopterygii</taxon>
        <taxon>Neopterygii</taxon>
        <taxon>Teleostei</taxon>
        <taxon>Clupei</taxon>
        <taxon>Clupeiformes</taxon>
        <taxon>Clupeoidei</taxon>
        <taxon>Engraulidae</taxon>
        <taxon>Coilinae</taxon>
        <taxon>Coilia</taxon>
    </lineage>
</organism>
<protein>
    <recommendedName>
        <fullName evidence="3">Spermatogenesis-associated protein 2 PUB-like domain-containing protein</fullName>
    </recommendedName>
</protein>
<keyword evidence="5" id="KW-1185">Reference proteome</keyword>
<feature type="compositionally biased region" description="Low complexity" evidence="2">
    <location>
        <begin position="282"/>
        <end position="297"/>
    </location>
</feature>
<name>A0ABD1K1R4_9TELE</name>
<reference evidence="4 5" key="1">
    <citation type="submission" date="2024-09" db="EMBL/GenBank/DDBJ databases">
        <title>A chromosome-level genome assembly of Gray's grenadier anchovy, Coilia grayii.</title>
        <authorList>
            <person name="Fu Z."/>
        </authorList>
    </citation>
    <scope>NUCLEOTIDE SEQUENCE [LARGE SCALE GENOMIC DNA]</scope>
    <source>
        <strain evidence="4">G4</strain>
        <tissue evidence="4">Muscle</tissue>
    </source>
</reference>
<evidence type="ECO:0000256" key="1">
    <source>
        <dbReference type="ARBA" id="ARBA00038142"/>
    </source>
</evidence>
<dbReference type="InterPro" id="IPR036339">
    <property type="entry name" value="PUB-like_dom_sf"/>
</dbReference>
<dbReference type="PANTHER" id="PTHR15326">
    <property type="entry name" value="SPERMATOGENESIS-ASSOCIATED PROTEIN 2/TAMOZHENNIC"/>
    <property type="match status" value="1"/>
</dbReference>
<proteinExistence type="inferred from homology"/>
<feature type="region of interest" description="Disordered" evidence="2">
    <location>
        <begin position="391"/>
        <end position="420"/>
    </location>
</feature>
<dbReference type="PANTHER" id="PTHR15326:SF7">
    <property type="entry name" value="SPERMATOGENESIS-ASSOCIATED PROTEIN 2-LIKE PROTEIN"/>
    <property type="match status" value="1"/>
</dbReference>
<dbReference type="AlphaFoldDB" id="A0ABD1K1R4"/>
<dbReference type="Gene3D" id="1.20.58.2190">
    <property type="match status" value="1"/>
</dbReference>
<comment type="similarity">
    <text evidence="1">Belongs to the SPATA2 family.</text>
</comment>